<dbReference type="GO" id="GO:0008703">
    <property type="term" value="F:5-amino-6-(5-phosphoribosylamino)uracil reductase activity"/>
    <property type="evidence" value="ECO:0007669"/>
    <property type="project" value="InterPro"/>
</dbReference>
<organism evidence="5 6">
    <name type="scientific">Methylosinus trichosporium (strain ATCC 35070 / NCIMB 11131 / UNIQEM 75 / OB3b)</name>
    <dbReference type="NCBI Taxonomy" id="595536"/>
    <lineage>
        <taxon>Bacteria</taxon>
        <taxon>Pseudomonadati</taxon>
        <taxon>Pseudomonadota</taxon>
        <taxon>Alphaproteobacteria</taxon>
        <taxon>Hyphomicrobiales</taxon>
        <taxon>Methylocystaceae</taxon>
        <taxon>Methylosinus</taxon>
    </lineage>
</organism>
<reference evidence="6" key="1">
    <citation type="submission" date="2017-10" db="EMBL/GenBank/DDBJ databases">
        <title>Completed PacBio SMRT sequence of Methylosinus trichosporium OB3b reveals presence of a third large plasmid.</title>
        <authorList>
            <person name="Charles T.C."/>
            <person name="Lynch M.D.J."/>
            <person name="Heil J.R."/>
            <person name="Cheng J."/>
        </authorList>
    </citation>
    <scope>NUCLEOTIDE SEQUENCE [LARGE SCALE GENOMIC DNA]</scope>
    <source>
        <strain evidence="6">OB3b</strain>
        <plasmid evidence="6">pob3b1</plasmid>
    </source>
</reference>
<dbReference type="InterPro" id="IPR024072">
    <property type="entry name" value="DHFR-like_dom_sf"/>
</dbReference>
<keyword evidence="6" id="KW-1185">Reference proteome</keyword>
<evidence type="ECO:0000259" key="4">
    <source>
        <dbReference type="Pfam" id="PF01872"/>
    </source>
</evidence>
<name>A0A2D2D6Z2_METT3</name>
<dbReference type="GO" id="GO:0009231">
    <property type="term" value="P:riboflavin biosynthetic process"/>
    <property type="evidence" value="ECO:0007669"/>
    <property type="project" value="InterPro"/>
</dbReference>
<proteinExistence type="predicted"/>
<dbReference type="PANTHER" id="PTHR38011:SF7">
    <property type="entry name" value="2,5-DIAMINO-6-RIBOSYLAMINO-4(3H)-PYRIMIDINONE 5'-PHOSPHATE REDUCTASE"/>
    <property type="match status" value="1"/>
</dbReference>
<evidence type="ECO:0000256" key="2">
    <source>
        <dbReference type="ARBA" id="ARBA00022857"/>
    </source>
</evidence>
<dbReference type="STRING" id="595536.GCA_000178815_00275"/>
<dbReference type="SUPFAM" id="SSF53597">
    <property type="entry name" value="Dihydrofolate reductase-like"/>
    <property type="match status" value="1"/>
</dbReference>
<evidence type="ECO:0000256" key="1">
    <source>
        <dbReference type="ARBA" id="ARBA00005104"/>
    </source>
</evidence>
<evidence type="ECO:0000313" key="5">
    <source>
        <dbReference type="EMBL" id="ATQ70722.1"/>
    </source>
</evidence>
<dbReference type="EMBL" id="CP023738">
    <property type="protein sequence ID" value="ATQ70722.1"/>
    <property type="molecule type" value="Genomic_DNA"/>
</dbReference>
<keyword evidence="3" id="KW-0560">Oxidoreductase</keyword>
<accession>A0A2D2D6Z2</accession>
<dbReference type="AlphaFoldDB" id="A0A2D2D6Z2"/>
<dbReference type="KEGG" id="mtw:CQW49_22160"/>
<feature type="domain" description="Bacterial bifunctional deaminase-reductase C-terminal" evidence="4">
    <location>
        <begin position="31"/>
        <end position="202"/>
    </location>
</feature>
<dbReference type="Gene3D" id="3.40.430.10">
    <property type="entry name" value="Dihydrofolate Reductase, subunit A"/>
    <property type="match status" value="1"/>
</dbReference>
<dbReference type="Proteomes" id="UP000230709">
    <property type="component" value="Plasmid pOB3b1"/>
</dbReference>
<geneLocation type="plasmid" evidence="6">
    <name>pob3b1</name>
</geneLocation>
<keyword evidence="2" id="KW-0521">NADP</keyword>
<comment type="pathway">
    <text evidence="1">Cofactor biosynthesis; riboflavin biosynthesis.</text>
</comment>
<dbReference type="InterPro" id="IPR002734">
    <property type="entry name" value="RibDG_C"/>
</dbReference>
<dbReference type="InterPro" id="IPR050765">
    <property type="entry name" value="Riboflavin_Biosynth_HTPR"/>
</dbReference>
<gene>
    <name evidence="5" type="ORF">CQW49_22160</name>
</gene>
<evidence type="ECO:0000256" key="3">
    <source>
        <dbReference type="ARBA" id="ARBA00023002"/>
    </source>
</evidence>
<sequence>MRVEGASIGGETPPIAADIFAPFSETPSERPFVVGQVGQSLDGRIATLCGESRDISGQAALDHLHRIRAHVDAVIVGARTIVLDDPQLSVRRVPGTNPARVVIDPSGRLDSRGRWLADDGARRILVTGERSSVSCGAETIRLESHAGIIPPAAIVEALFSRGLKRILVEGGARTLSTFLETGHLDRLHVLVAPMIIGSGQAGLDLPPIAKLESALRPRVRAHLLEGGDVLFDCDLSACRWNFRAGARGRERP</sequence>
<dbReference type="Pfam" id="PF01872">
    <property type="entry name" value="RibD_C"/>
    <property type="match status" value="1"/>
</dbReference>
<dbReference type="PANTHER" id="PTHR38011">
    <property type="entry name" value="DIHYDROFOLATE REDUCTASE FAMILY PROTEIN (AFU_ORTHOLOGUE AFUA_8G06820)"/>
    <property type="match status" value="1"/>
</dbReference>
<evidence type="ECO:0000313" key="6">
    <source>
        <dbReference type="Proteomes" id="UP000230709"/>
    </source>
</evidence>
<keyword evidence="5" id="KW-0614">Plasmid</keyword>
<protein>
    <submittedName>
        <fullName evidence="5">Deaminase</fullName>
    </submittedName>
</protein>
<dbReference type="RefSeq" id="WP_003612389.1">
    <property type="nucleotide sequence ID" value="NZ_ADVE02000002.1"/>
</dbReference>